<sequence length="321" mass="33751">MNTIRNFLILIGLFCTVIIAILLSVITGPVEISLIEILTGIMQDTTHSQILFDIRLPRAIAASLVGAGLACAGAAMQTLFRNDLADPYTLGTSAGGAVGVSLAIITGAVLLVPIAAFCGAIGSAFLVYLLAAQKRRLSTGNLLLTGIAVSMFFSSVVSVCLVFSGKNMHQIMFWLMGGLWNASWADIPLLLITLIPAGILALFSRDLNIMSCGEAETRTLGIDPEKTKLLLLAVSAGITGLVVSVSGSIGFIGLVSPHIMRIITGPDHRVLIPASLGCGALLLVCADTISRTWLGDLPVGIVTAFFGAPFFLMLIRRRSDL</sequence>
<evidence type="ECO:0000256" key="8">
    <source>
        <dbReference type="ARBA" id="ARBA00053891"/>
    </source>
</evidence>
<dbReference type="EnsemblBacteria" id="ABD40031">
    <property type="protein sequence ID" value="ABD40031"/>
    <property type="gene ID" value="Mhun_0259"/>
</dbReference>
<keyword evidence="5 11" id="KW-0812">Transmembrane</keyword>
<evidence type="ECO:0000256" key="5">
    <source>
        <dbReference type="ARBA" id="ARBA00022692"/>
    </source>
</evidence>
<proteinExistence type="inferred from homology"/>
<dbReference type="InterPro" id="IPR000522">
    <property type="entry name" value="ABC_transptr_permease_BtuC"/>
</dbReference>
<dbReference type="CDD" id="cd06550">
    <property type="entry name" value="TM_ABC_iron-siderophores_like"/>
    <property type="match status" value="1"/>
</dbReference>
<evidence type="ECO:0000256" key="4">
    <source>
        <dbReference type="ARBA" id="ARBA00022475"/>
    </source>
</evidence>
<dbReference type="FunFam" id="1.10.3470.10:FF:000001">
    <property type="entry name" value="Vitamin B12 ABC transporter permease BtuC"/>
    <property type="match status" value="1"/>
</dbReference>
<dbReference type="PANTHER" id="PTHR30472:SF25">
    <property type="entry name" value="ABC TRANSPORTER PERMEASE PROTEIN MJ0876-RELATED"/>
    <property type="match status" value="1"/>
</dbReference>
<dbReference type="SUPFAM" id="SSF81345">
    <property type="entry name" value="ABC transporter involved in vitamin B12 uptake, BtuC"/>
    <property type="match status" value="1"/>
</dbReference>
<comment type="function">
    <text evidence="8">Required for corrinoid utilization. Probably part of the ABC transporter complex BtuCDF involved in cobalamin (vitamin B12) import. Probably involved in the translocation of the substrate across the membrane.</text>
</comment>
<name>Q2FLR6_METHJ</name>
<dbReference type="Pfam" id="PF01032">
    <property type="entry name" value="FecCD"/>
    <property type="match status" value="1"/>
</dbReference>
<evidence type="ECO:0000256" key="11">
    <source>
        <dbReference type="SAM" id="Phobius"/>
    </source>
</evidence>
<dbReference type="PANTHER" id="PTHR30472">
    <property type="entry name" value="FERRIC ENTEROBACTIN TRANSPORT SYSTEM PERMEASE PROTEIN"/>
    <property type="match status" value="1"/>
</dbReference>
<comment type="subunit">
    <text evidence="9">The complex is composed of two ATP-binding proteins (BtuD), two transmembrane proteins (BtuC) and a solute-binding protein (BtuF).</text>
</comment>
<dbReference type="EMBL" id="CP000254">
    <property type="protein sequence ID" value="ABD40031.1"/>
    <property type="molecule type" value="Genomic_DNA"/>
</dbReference>
<evidence type="ECO:0000256" key="9">
    <source>
        <dbReference type="ARBA" id="ARBA00064420"/>
    </source>
</evidence>
<dbReference type="Gene3D" id="1.10.3470.10">
    <property type="entry name" value="ABC transporter involved in vitamin B12 uptake, BtuC"/>
    <property type="match status" value="1"/>
</dbReference>
<feature type="transmembrane region" description="Helical" evidence="11">
    <location>
        <begin position="142"/>
        <end position="164"/>
    </location>
</feature>
<accession>Q2FLR6</accession>
<feature type="transmembrane region" description="Helical" evidence="11">
    <location>
        <begin position="59"/>
        <end position="80"/>
    </location>
</feature>
<feature type="transmembrane region" description="Helical" evidence="11">
    <location>
        <begin position="229"/>
        <end position="252"/>
    </location>
</feature>
<dbReference type="OrthoDB" id="57034at2157"/>
<feature type="transmembrane region" description="Helical" evidence="11">
    <location>
        <begin position="184"/>
        <end position="203"/>
    </location>
</feature>
<evidence type="ECO:0000256" key="2">
    <source>
        <dbReference type="ARBA" id="ARBA00007935"/>
    </source>
</evidence>
<dbReference type="InterPro" id="IPR037294">
    <property type="entry name" value="ABC_BtuC-like"/>
</dbReference>
<comment type="subcellular location">
    <subcellularLocation>
        <location evidence="1">Cell membrane</location>
        <topology evidence="1">Multi-pass membrane protein</topology>
    </subcellularLocation>
</comment>
<dbReference type="InParanoid" id="Q2FLR6"/>
<evidence type="ECO:0000313" key="13">
    <source>
        <dbReference type="Proteomes" id="UP000001941"/>
    </source>
</evidence>
<keyword evidence="6 11" id="KW-1133">Transmembrane helix</keyword>
<dbReference type="eggNOG" id="arCOG01007">
    <property type="taxonomic scope" value="Archaea"/>
</dbReference>
<protein>
    <recommendedName>
        <fullName evidence="10">Cobalamin import system permease protein BtuC</fullName>
    </recommendedName>
</protein>
<feature type="transmembrane region" description="Helical" evidence="11">
    <location>
        <begin position="297"/>
        <end position="315"/>
    </location>
</feature>
<organism evidence="12 13">
    <name type="scientific">Methanospirillum hungatei JF-1 (strain ATCC 27890 / DSM 864 / NBRC 100397 / JF-1)</name>
    <dbReference type="NCBI Taxonomy" id="323259"/>
    <lineage>
        <taxon>Archaea</taxon>
        <taxon>Methanobacteriati</taxon>
        <taxon>Methanobacteriota</taxon>
        <taxon>Stenosarchaea group</taxon>
        <taxon>Methanomicrobia</taxon>
        <taxon>Methanomicrobiales</taxon>
        <taxon>Methanospirillaceae</taxon>
        <taxon>Methanospirillum</taxon>
    </lineage>
</organism>
<dbReference type="GO" id="GO:0022857">
    <property type="term" value="F:transmembrane transporter activity"/>
    <property type="evidence" value="ECO:0007669"/>
    <property type="project" value="InterPro"/>
</dbReference>
<feature type="transmembrane region" description="Helical" evidence="11">
    <location>
        <begin position="7"/>
        <end position="26"/>
    </location>
</feature>
<dbReference type="STRING" id="323259.Mhun_0259"/>
<dbReference type="GO" id="GO:0005886">
    <property type="term" value="C:plasma membrane"/>
    <property type="evidence" value="ECO:0007669"/>
    <property type="project" value="UniProtKB-SubCell"/>
</dbReference>
<reference evidence="13" key="1">
    <citation type="journal article" date="2016" name="Stand. Genomic Sci.">
        <title>Complete genome sequence of Methanospirillum hungatei type strain JF1.</title>
        <authorList>
            <person name="Gunsalus R.P."/>
            <person name="Cook L.E."/>
            <person name="Crable B."/>
            <person name="Rohlin L."/>
            <person name="McDonald E."/>
            <person name="Mouttaki H."/>
            <person name="Sieber J.R."/>
            <person name="Poweleit N."/>
            <person name="Zhou H."/>
            <person name="Lapidus A.L."/>
            <person name="Daligault H.E."/>
            <person name="Land M."/>
            <person name="Gilna P."/>
            <person name="Ivanova N."/>
            <person name="Kyrpides N."/>
            <person name="Culley D.E."/>
            <person name="McInerney M.J."/>
        </authorList>
    </citation>
    <scope>NUCLEOTIDE SEQUENCE [LARGE SCALE GENOMIC DNA]</scope>
    <source>
        <strain evidence="13">ATCC 27890 / DSM 864 / NBRC 100397 / JF-1</strain>
    </source>
</reference>
<evidence type="ECO:0000256" key="1">
    <source>
        <dbReference type="ARBA" id="ARBA00004651"/>
    </source>
</evidence>
<evidence type="ECO:0000256" key="3">
    <source>
        <dbReference type="ARBA" id="ARBA00022448"/>
    </source>
</evidence>
<dbReference type="HOGENOM" id="CLU_013016_0_3_2"/>
<evidence type="ECO:0000256" key="7">
    <source>
        <dbReference type="ARBA" id="ARBA00023136"/>
    </source>
</evidence>
<keyword evidence="4" id="KW-1003">Cell membrane</keyword>
<keyword evidence="3" id="KW-0813">Transport</keyword>
<keyword evidence="13" id="KW-1185">Reference proteome</keyword>
<gene>
    <name evidence="12" type="ordered locus">Mhun_0259</name>
</gene>
<dbReference type="KEGG" id="mhu:Mhun_0259"/>
<dbReference type="GeneID" id="3922027"/>
<keyword evidence="7 11" id="KW-0472">Membrane</keyword>
<feature type="transmembrane region" description="Helical" evidence="11">
    <location>
        <begin position="100"/>
        <end position="130"/>
    </location>
</feature>
<evidence type="ECO:0000256" key="6">
    <source>
        <dbReference type="ARBA" id="ARBA00022989"/>
    </source>
</evidence>
<dbReference type="AlphaFoldDB" id="Q2FLR6"/>
<comment type="similarity">
    <text evidence="2">Belongs to the binding-protein-dependent transport system permease family. FecCD subfamily.</text>
</comment>
<evidence type="ECO:0000313" key="12">
    <source>
        <dbReference type="EMBL" id="ABD40031.1"/>
    </source>
</evidence>
<dbReference type="Proteomes" id="UP000001941">
    <property type="component" value="Chromosome"/>
</dbReference>
<evidence type="ECO:0000256" key="10">
    <source>
        <dbReference type="ARBA" id="ARBA00071366"/>
    </source>
</evidence>
<dbReference type="RefSeq" id="WP_011447326.1">
    <property type="nucleotide sequence ID" value="NC_007796.1"/>
</dbReference>